<dbReference type="PANTHER" id="PTHR43391">
    <property type="entry name" value="RETINOL DEHYDROGENASE-RELATED"/>
    <property type="match status" value="1"/>
</dbReference>
<dbReference type="PANTHER" id="PTHR43391:SF86">
    <property type="entry name" value="SHORT-CHAIN DEHYDROGENASE_REDUCTASE FAMILY PROTEIN"/>
    <property type="match status" value="1"/>
</dbReference>
<accession>A9UZ26</accession>
<dbReference type="eggNOG" id="KOG1014">
    <property type="taxonomic scope" value="Eukaryota"/>
</dbReference>
<dbReference type="STRING" id="81824.A9UZ26"/>
<feature type="compositionally biased region" description="Polar residues" evidence="3">
    <location>
        <begin position="446"/>
        <end position="455"/>
    </location>
</feature>
<feature type="region of interest" description="Disordered" evidence="3">
    <location>
        <begin position="376"/>
        <end position="463"/>
    </location>
</feature>
<protein>
    <submittedName>
        <fullName evidence="4">Uncharacterized protein</fullName>
    </submittedName>
</protein>
<comment type="similarity">
    <text evidence="1">Belongs to the short-chain dehydrogenases/reductases (SDR) family.</text>
</comment>
<evidence type="ECO:0000256" key="1">
    <source>
        <dbReference type="ARBA" id="ARBA00006484"/>
    </source>
</evidence>
<dbReference type="GO" id="GO:0005829">
    <property type="term" value="C:cytosol"/>
    <property type="evidence" value="ECO:0000318"/>
    <property type="project" value="GO_Central"/>
</dbReference>
<evidence type="ECO:0000256" key="3">
    <source>
        <dbReference type="SAM" id="MobiDB-lite"/>
    </source>
</evidence>
<dbReference type="GeneID" id="5890779"/>
<dbReference type="CDD" id="cd05233">
    <property type="entry name" value="SDR_c"/>
    <property type="match status" value="1"/>
</dbReference>
<dbReference type="Proteomes" id="UP000001357">
    <property type="component" value="Unassembled WGS sequence"/>
</dbReference>
<feature type="compositionally biased region" description="Polar residues" evidence="3">
    <location>
        <begin position="336"/>
        <end position="362"/>
    </location>
</feature>
<evidence type="ECO:0000313" key="5">
    <source>
        <dbReference type="Proteomes" id="UP000001357"/>
    </source>
</evidence>
<dbReference type="InterPro" id="IPR002347">
    <property type="entry name" value="SDR_fam"/>
</dbReference>
<dbReference type="EMBL" id="CH991550">
    <property type="protein sequence ID" value="EDQ89560.1"/>
    <property type="molecule type" value="Genomic_DNA"/>
</dbReference>
<dbReference type="RefSeq" id="XP_001745589.1">
    <property type="nucleotide sequence ID" value="XM_001745537.1"/>
</dbReference>
<evidence type="ECO:0000256" key="2">
    <source>
        <dbReference type="ARBA" id="ARBA00023002"/>
    </source>
</evidence>
<feature type="compositionally biased region" description="Basic residues" evidence="3">
    <location>
        <begin position="267"/>
        <end position="279"/>
    </location>
</feature>
<name>A9UZ26_MONBE</name>
<dbReference type="SUPFAM" id="SSF51735">
    <property type="entry name" value="NAD(P)-binding Rossmann-fold domains"/>
    <property type="match status" value="1"/>
</dbReference>
<dbReference type="Pfam" id="PF00106">
    <property type="entry name" value="adh_short"/>
    <property type="match status" value="1"/>
</dbReference>
<proteinExistence type="inferred from homology"/>
<organism evidence="4 5">
    <name type="scientific">Monosiga brevicollis</name>
    <name type="common">Choanoflagellate</name>
    <dbReference type="NCBI Taxonomy" id="81824"/>
    <lineage>
        <taxon>Eukaryota</taxon>
        <taxon>Choanoflagellata</taxon>
        <taxon>Craspedida</taxon>
        <taxon>Salpingoecidae</taxon>
        <taxon>Monosiga</taxon>
    </lineage>
</organism>
<feature type="region of interest" description="Disordered" evidence="3">
    <location>
        <begin position="260"/>
        <end position="362"/>
    </location>
</feature>
<dbReference type="AlphaFoldDB" id="A9UZ26"/>
<dbReference type="InParanoid" id="A9UZ26"/>
<feature type="compositionally biased region" description="Low complexity" evidence="3">
    <location>
        <begin position="412"/>
        <end position="424"/>
    </location>
</feature>
<feature type="region of interest" description="Disordered" evidence="3">
    <location>
        <begin position="191"/>
        <end position="220"/>
    </location>
</feature>
<dbReference type="Gene3D" id="3.40.50.720">
    <property type="entry name" value="NAD(P)-binding Rossmann-like Domain"/>
    <property type="match status" value="1"/>
</dbReference>
<dbReference type="KEGG" id="mbr:MONBRDRAFT_8107"/>
<evidence type="ECO:0000313" key="4">
    <source>
        <dbReference type="EMBL" id="EDQ89560.1"/>
    </source>
</evidence>
<dbReference type="GO" id="GO:0016491">
    <property type="term" value="F:oxidoreductase activity"/>
    <property type="evidence" value="ECO:0000318"/>
    <property type="project" value="GO_Central"/>
</dbReference>
<keyword evidence="5" id="KW-1185">Reference proteome</keyword>
<keyword evidence="2" id="KW-0560">Oxidoreductase</keyword>
<gene>
    <name evidence="4" type="ORF">MONBRDRAFT_8107</name>
</gene>
<dbReference type="PRINTS" id="PR00081">
    <property type="entry name" value="GDHRDH"/>
</dbReference>
<reference evidence="4 5" key="1">
    <citation type="journal article" date="2008" name="Nature">
        <title>The genome of the choanoflagellate Monosiga brevicollis and the origin of metazoans.</title>
        <authorList>
            <consortium name="JGI Sequencing"/>
            <person name="King N."/>
            <person name="Westbrook M.J."/>
            <person name="Young S.L."/>
            <person name="Kuo A."/>
            <person name="Abedin M."/>
            <person name="Chapman J."/>
            <person name="Fairclough S."/>
            <person name="Hellsten U."/>
            <person name="Isogai Y."/>
            <person name="Letunic I."/>
            <person name="Marr M."/>
            <person name="Pincus D."/>
            <person name="Putnam N."/>
            <person name="Rokas A."/>
            <person name="Wright K.J."/>
            <person name="Zuzow R."/>
            <person name="Dirks W."/>
            <person name="Good M."/>
            <person name="Goodstein D."/>
            <person name="Lemons D."/>
            <person name="Li W."/>
            <person name="Lyons J.B."/>
            <person name="Morris A."/>
            <person name="Nichols S."/>
            <person name="Richter D.J."/>
            <person name="Salamov A."/>
            <person name="Bork P."/>
            <person name="Lim W.A."/>
            <person name="Manning G."/>
            <person name="Miller W.T."/>
            <person name="McGinnis W."/>
            <person name="Shapiro H."/>
            <person name="Tjian R."/>
            <person name="Grigoriev I.V."/>
            <person name="Rokhsar D."/>
        </authorList>
    </citation>
    <scope>NUCLEOTIDE SEQUENCE [LARGE SCALE GENOMIC DNA]</scope>
    <source>
        <strain evidence="5">MX1 / ATCC 50154</strain>
    </source>
</reference>
<dbReference type="InterPro" id="IPR036291">
    <property type="entry name" value="NAD(P)-bd_dom_sf"/>
</dbReference>
<sequence length="463" mass="49801">MARTESQLQSVAEECRAKGAAKTAVIPCDMSDGQAVQSTVEKFTGEHGFPKVLVNCAGMMAKGHAKEGDPDEWDKMMAINVSAPMRLTRYLSPEMAKSGGGCIINIGSVAAVEPMQSSGAYAASKHALRGWSLSCYQALRHDNIKVVLINPAFVNTELVASVQGVIKGTSRECRSVSQEWNMRRAMADAVRSDVSDTDWPGDALDESARIQQPADTGPRIDWGQFAETAEGVPLPAVRQQFGNDRPDHAESDDEVALDLTSVGASVRQRKGKSGPRKPSQKRDAEARNPIAEVLDHEARRFPRPAQQPRLQYAIKDGEHTPVHCSRPKPRLDTTHASRPTQSVTHSRNGAESPPASTATTSKPMSIAAALVLKRSQPAAPTTEPVIQTSKAPPHKSPALAPAKKTMPIHSMPTPTACPAPTATAIKVSRPDQFEAQPQPPAPAAVSWSSFAFQRDSSSDDDEY</sequence>